<reference evidence="12 13" key="1">
    <citation type="submission" date="2018-04" db="EMBL/GenBank/DDBJ databases">
        <title>Genomic Encyclopedia of Archaeal and Bacterial Type Strains, Phase II (KMG-II): from individual species to whole genera.</title>
        <authorList>
            <person name="Goeker M."/>
        </authorList>
    </citation>
    <scope>NUCLEOTIDE SEQUENCE [LARGE SCALE GENOMIC DNA]</scope>
    <source>
        <strain evidence="12 13">DSM 5822</strain>
    </source>
</reference>
<feature type="binding site" evidence="11">
    <location>
        <position position="62"/>
    </location>
    <ligand>
        <name>substrate</name>
    </ligand>
</feature>
<dbReference type="EMBL" id="QAON01000005">
    <property type="protein sequence ID" value="PTQ89706.1"/>
    <property type="molecule type" value="Genomic_DNA"/>
</dbReference>
<feature type="binding site" evidence="11">
    <location>
        <position position="20"/>
    </location>
    <ligand>
        <name>Mg(2+)</name>
        <dbReference type="ChEBI" id="CHEBI:18420"/>
    </ligand>
</feature>
<comment type="pathway">
    <text evidence="1 11">Metabolic intermediate biosynthesis; chorismate biosynthesis; chorismate from D-erythrose 4-phosphate and phosphoenolpyruvate: step 5/7.</text>
</comment>
<dbReference type="EC" id="2.7.1.71" evidence="3 11"/>
<evidence type="ECO:0000256" key="5">
    <source>
        <dbReference type="ARBA" id="ARBA00022679"/>
    </source>
</evidence>
<dbReference type="Proteomes" id="UP000244223">
    <property type="component" value="Unassembled WGS sequence"/>
</dbReference>
<evidence type="ECO:0000256" key="8">
    <source>
        <dbReference type="ARBA" id="ARBA00022840"/>
    </source>
</evidence>
<protein>
    <recommendedName>
        <fullName evidence="3 11">Shikimate kinase</fullName>
        <shortName evidence="11">SK</shortName>
        <ecNumber evidence="3 11">2.7.1.71</ecNumber>
    </recommendedName>
</protein>
<evidence type="ECO:0000256" key="10">
    <source>
        <dbReference type="ARBA" id="ARBA00048567"/>
    </source>
</evidence>
<evidence type="ECO:0000256" key="7">
    <source>
        <dbReference type="ARBA" id="ARBA00022777"/>
    </source>
</evidence>
<accession>A0A2T5J0A7</accession>
<dbReference type="InterPro" id="IPR031322">
    <property type="entry name" value="Shikimate/glucono_kinase"/>
</dbReference>
<keyword evidence="11" id="KW-0963">Cytoplasm</keyword>
<dbReference type="AlphaFoldDB" id="A0A2T5J0A7"/>
<comment type="subcellular location">
    <subcellularLocation>
        <location evidence="11">Cytoplasm</location>
    </subcellularLocation>
</comment>
<keyword evidence="6 11" id="KW-0547">Nucleotide-binding</keyword>
<dbReference type="OrthoDB" id="9800332at2"/>
<dbReference type="PANTHER" id="PTHR21087">
    <property type="entry name" value="SHIKIMATE KINASE"/>
    <property type="match status" value="1"/>
</dbReference>
<evidence type="ECO:0000256" key="1">
    <source>
        <dbReference type="ARBA" id="ARBA00004842"/>
    </source>
</evidence>
<dbReference type="SUPFAM" id="SSF52540">
    <property type="entry name" value="P-loop containing nucleoside triphosphate hydrolases"/>
    <property type="match status" value="1"/>
</dbReference>
<gene>
    <name evidence="11" type="primary">aroK</name>
    <name evidence="12" type="ORF">C8N29_10529</name>
</gene>
<dbReference type="Gene3D" id="3.40.50.300">
    <property type="entry name" value="P-loop containing nucleotide triphosphate hydrolases"/>
    <property type="match status" value="1"/>
</dbReference>
<dbReference type="InterPro" id="IPR023000">
    <property type="entry name" value="Shikimate_kinase_CS"/>
</dbReference>
<evidence type="ECO:0000313" key="12">
    <source>
        <dbReference type="EMBL" id="PTQ89706.1"/>
    </source>
</evidence>
<keyword evidence="8 11" id="KW-0067">ATP-binding</keyword>
<comment type="caution">
    <text evidence="12">The sequence shown here is derived from an EMBL/GenBank/DDBJ whole genome shotgun (WGS) entry which is preliminary data.</text>
</comment>
<feature type="binding site" evidence="11">
    <location>
        <begin position="16"/>
        <end position="21"/>
    </location>
    <ligand>
        <name>ATP</name>
        <dbReference type="ChEBI" id="CHEBI:30616"/>
    </ligand>
</feature>
<feature type="binding site" evidence="11">
    <location>
        <position position="122"/>
    </location>
    <ligand>
        <name>ATP</name>
        <dbReference type="ChEBI" id="CHEBI:30616"/>
    </ligand>
</feature>
<keyword evidence="11" id="KW-0460">Magnesium</keyword>
<evidence type="ECO:0000256" key="9">
    <source>
        <dbReference type="ARBA" id="ARBA00023141"/>
    </source>
</evidence>
<dbReference type="PANTHER" id="PTHR21087:SF16">
    <property type="entry name" value="SHIKIMATE KINASE 1, CHLOROPLASTIC"/>
    <property type="match status" value="1"/>
</dbReference>
<dbReference type="Pfam" id="PF01202">
    <property type="entry name" value="SKI"/>
    <property type="match status" value="1"/>
</dbReference>
<evidence type="ECO:0000256" key="2">
    <source>
        <dbReference type="ARBA" id="ARBA00006997"/>
    </source>
</evidence>
<feature type="binding site" evidence="11">
    <location>
        <position position="84"/>
    </location>
    <ligand>
        <name>substrate</name>
    </ligand>
</feature>
<dbReference type="GO" id="GO:0004765">
    <property type="term" value="F:shikimate kinase activity"/>
    <property type="evidence" value="ECO:0007669"/>
    <property type="project" value="UniProtKB-UniRule"/>
</dbReference>
<dbReference type="GO" id="GO:0008652">
    <property type="term" value="P:amino acid biosynthetic process"/>
    <property type="evidence" value="ECO:0007669"/>
    <property type="project" value="UniProtKB-KW"/>
</dbReference>
<evidence type="ECO:0000256" key="3">
    <source>
        <dbReference type="ARBA" id="ARBA00012154"/>
    </source>
</evidence>
<dbReference type="UniPathway" id="UPA00053">
    <property type="reaction ID" value="UER00088"/>
</dbReference>
<evidence type="ECO:0000256" key="11">
    <source>
        <dbReference type="HAMAP-Rule" id="MF_00109"/>
    </source>
</evidence>
<keyword evidence="9 11" id="KW-0057">Aromatic amino acid biosynthesis</keyword>
<keyword evidence="4 11" id="KW-0028">Amino-acid biosynthesis</keyword>
<comment type="cofactor">
    <cofactor evidence="11">
        <name>Mg(2+)</name>
        <dbReference type="ChEBI" id="CHEBI:18420"/>
    </cofactor>
    <text evidence="11">Binds 1 Mg(2+) ion per subunit.</text>
</comment>
<evidence type="ECO:0000256" key="6">
    <source>
        <dbReference type="ARBA" id="ARBA00022741"/>
    </source>
</evidence>
<evidence type="ECO:0000313" key="13">
    <source>
        <dbReference type="Proteomes" id="UP000244223"/>
    </source>
</evidence>
<dbReference type="RefSeq" id="WP_107865228.1">
    <property type="nucleotide sequence ID" value="NZ_QAON01000005.1"/>
</dbReference>
<keyword evidence="7 11" id="KW-0418">Kinase</keyword>
<comment type="catalytic activity">
    <reaction evidence="10 11">
        <text>shikimate + ATP = 3-phosphoshikimate + ADP + H(+)</text>
        <dbReference type="Rhea" id="RHEA:13121"/>
        <dbReference type="ChEBI" id="CHEBI:15378"/>
        <dbReference type="ChEBI" id="CHEBI:30616"/>
        <dbReference type="ChEBI" id="CHEBI:36208"/>
        <dbReference type="ChEBI" id="CHEBI:145989"/>
        <dbReference type="ChEBI" id="CHEBI:456216"/>
        <dbReference type="EC" id="2.7.1.71"/>
    </reaction>
</comment>
<dbReference type="GO" id="GO:0009073">
    <property type="term" value="P:aromatic amino acid family biosynthetic process"/>
    <property type="evidence" value="ECO:0007669"/>
    <property type="project" value="UniProtKB-KW"/>
</dbReference>
<feature type="binding site" evidence="11">
    <location>
        <position position="141"/>
    </location>
    <ligand>
        <name>substrate</name>
    </ligand>
</feature>
<keyword evidence="11" id="KW-0479">Metal-binding</keyword>
<name>A0A2T5J0A7_9GAMM</name>
<dbReference type="GO" id="GO:0000287">
    <property type="term" value="F:magnesium ion binding"/>
    <property type="evidence" value="ECO:0007669"/>
    <property type="project" value="UniProtKB-UniRule"/>
</dbReference>
<proteinExistence type="inferred from homology"/>
<comment type="caution">
    <text evidence="11">Lacks conserved residue(s) required for the propagation of feature annotation.</text>
</comment>
<sequence>MSLRTCRNIFLVGPMGAGKTTIGRCLADILHWQFVDSDHEIEARTGATIPWIFDVEGEEGFRRREAMMIAELTQQQHIILATGGGAILRPANRQHLHQRGFVIYLETPVSMQLERTAMDKNRPLLQTPNPEQRLNDLLRIRDPLYRETAHLIVPTTDGCARDLAHKIVNALP</sequence>
<dbReference type="PROSITE" id="PS01128">
    <property type="entry name" value="SHIKIMATE_KINASE"/>
    <property type="match status" value="1"/>
</dbReference>
<dbReference type="NCBIfam" id="NF003456">
    <property type="entry name" value="PRK05057.1"/>
    <property type="match status" value="1"/>
</dbReference>
<dbReference type="InterPro" id="IPR000623">
    <property type="entry name" value="Shikimate_kinase/TSH1"/>
</dbReference>
<evidence type="ECO:0000256" key="4">
    <source>
        <dbReference type="ARBA" id="ARBA00022605"/>
    </source>
</evidence>
<comment type="similarity">
    <text evidence="2 11">Belongs to the shikimate kinase family.</text>
</comment>
<comment type="subunit">
    <text evidence="11">Monomer.</text>
</comment>
<dbReference type="GO" id="GO:0005524">
    <property type="term" value="F:ATP binding"/>
    <property type="evidence" value="ECO:0007669"/>
    <property type="project" value="UniProtKB-UniRule"/>
</dbReference>
<comment type="function">
    <text evidence="11">Catalyzes the specific phosphorylation of the 3-hydroxyl group of shikimic acid using ATP as a cosubstrate.</text>
</comment>
<feature type="binding site" evidence="11">
    <location>
        <position position="38"/>
    </location>
    <ligand>
        <name>substrate</name>
    </ligand>
</feature>
<keyword evidence="5 11" id="KW-0808">Transferase</keyword>
<dbReference type="InterPro" id="IPR027417">
    <property type="entry name" value="P-loop_NTPase"/>
</dbReference>
<dbReference type="CDD" id="cd00464">
    <property type="entry name" value="SK"/>
    <property type="match status" value="1"/>
</dbReference>
<keyword evidence="13" id="KW-1185">Reference proteome</keyword>
<organism evidence="12 13">
    <name type="scientific">Agitococcus lubricus</name>
    <dbReference type="NCBI Taxonomy" id="1077255"/>
    <lineage>
        <taxon>Bacteria</taxon>
        <taxon>Pseudomonadati</taxon>
        <taxon>Pseudomonadota</taxon>
        <taxon>Gammaproteobacteria</taxon>
        <taxon>Moraxellales</taxon>
        <taxon>Moraxellaceae</taxon>
        <taxon>Agitococcus</taxon>
    </lineage>
</organism>
<dbReference type="PRINTS" id="PR01100">
    <property type="entry name" value="SHIKIMTKNASE"/>
</dbReference>
<dbReference type="GO" id="GO:0005829">
    <property type="term" value="C:cytosol"/>
    <property type="evidence" value="ECO:0007669"/>
    <property type="project" value="TreeGrafter"/>
</dbReference>
<dbReference type="GO" id="GO:0009423">
    <property type="term" value="P:chorismate biosynthetic process"/>
    <property type="evidence" value="ECO:0007669"/>
    <property type="project" value="UniProtKB-UniRule"/>
</dbReference>
<dbReference type="HAMAP" id="MF_00109">
    <property type="entry name" value="Shikimate_kinase"/>
    <property type="match status" value="1"/>
</dbReference>